<feature type="transmembrane region" description="Helical" evidence="1">
    <location>
        <begin position="6"/>
        <end position="28"/>
    </location>
</feature>
<proteinExistence type="predicted"/>
<dbReference type="EMBL" id="DTGT01000400">
    <property type="protein sequence ID" value="HGH62062.1"/>
    <property type="molecule type" value="Genomic_DNA"/>
</dbReference>
<keyword evidence="1" id="KW-1133">Transmembrane helix</keyword>
<evidence type="ECO:0000256" key="1">
    <source>
        <dbReference type="SAM" id="Phobius"/>
    </source>
</evidence>
<evidence type="ECO:0000313" key="2">
    <source>
        <dbReference type="EMBL" id="HGH62062.1"/>
    </source>
</evidence>
<organism evidence="2">
    <name type="scientific">Desulfomonile tiedjei</name>
    <dbReference type="NCBI Taxonomy" id="2358"/>
    <lineage>
        <taxon>Bacteria</taxon>
        <taxon>Pseudomonadati</taxon>
        <taxon>Thermodesulfobacteriota</taxon>
        <taxon>Desulfomonilia</taxon>
        <taxon>Desulfomonilales</taxon>
        <taxon>Desulfomonilaceae</taxon>
        <taxon>Desulfomonile</taxon>
    </lineage>
</organism>
<keyword evidence="1" id="KW-0472">Membrane</keyword>
<name>A0A7C4ATI0_9BACT</name>
<gene>
    <name evidence="2" type="ORF">ENV54_12285</name>
</gene>
<dbReference type="SUPFAM" id="SSF54523">
    <property type="entry name" value="Pili subunits"/>
    <property type="match status" value="1"/>
</dbReference>
<dbReference type="NCBIfam" id="TIGR02532">
    <property type="entry name" value="IV_pilin_GFxxxE"/>
    <property type="match status" value="1"/>
</dbReference>
<dbReference type="AlphaFoldDB" id="A0A7C4ATI0"/>
<reference evidence="2" key="1">
    <citation type="journal article" date="2020" name="mSystems">
        <title>Genome- and Community-Level Interaction Insights into Carbon Utilization and Element Cycling Functions of Hydrothermarchaeota in Hydrothermal Sediment.</title>
        <authorList>
            <person name="Zhou Z."/>
            <person name="Liu Y."/>
            <person name="Xu W."/>
            <person name="Pan J."/>
            <person name="Luo Z.H."/>
            <person name="Li M."/>
        </authorList>
    </citation>
    <scope>NUCLEOTIDE SEQUENCE [LARGE SCALE GENOMIC DNA]</scope>
    <source>
        <strain evidence="2">SpSt-769</strain>
    </source>
</reference>
<sequence length="260" mass="28046">MRGFTLVEFIVVVAIVAVLAMLGVRAYYVYDETYRFQNAISEFKSAVNLARARSMSGIVASAGVMGDTPTAIPAKRISYSDATTVTLTTSSPHKLTANMLPLYLTLMGFSPLTEPSSSNPFTYYINGPQCRIKEVLGSDILSVDVGVPVPSYVATDLKPTAYAFMNYSVNIRGVESIEGGHYAKAYENGPTMDFQYREDALSVSFITSDPGSTPKQSGAIVFRRGATAGEKTYTFTFTLLKSRGEASEATITVLPVGAVR</sequence>
<keyword evidence="1" id="KW-0812">Transmembrane</keyword>
<comment type="caution">
    <text evidence="2">The sequence shown here is derived from an EMBL/GenBank/DDBJ whole genome shotgun (WGS) entry which is preliminary data.</text>
</comment>
<dbReference type="InterPro" id="IPR045584">
    <property type="entry name" value="Pilin-like"/>
</dbReference>
<dbReference type="PROSITE" id="PS00409">
    <property type="entry name" value="PROKAR_NTER_METHYL"/>
    <property type="match status" value="1"/>
</dbReference>
<protein>
    <submittedName>
        <fullName evidence="2">Prepilin-type N-terminal cleavage/methylation domain-containing protein</fullName>
    </submittedName>
</protein>
<dbReference type="Gene3D" id="3.30.700.10">
    <property type="entry name" value="Glycoprotein, Type 4 Pilin"/>
    <property type="match status" value="1"/>
</dbReference>
<accession>A0A7C4ATI0</accession>
<dbReference type="InterPro" id="IPR012902">
    <property type="entry name" value="N_methyl_site"/>
</dbReference>